<feature type="chain" id="PRO_5033009992" evidence="2">
    <location>
        <begin position="26"/>
        <end position="443"/>
    </location>
</feature>
<dbReference type="SUPFAM" id="SSF56935">
    <property type="entry name" value="Porins"/>
    <property type="match status" value="1"/>
</dbReference>
<organism evidence="3 4">
    <name type="scientific">Craterilacuibacter sinensis</name>
    <dbReference type="NCBI Taxonomy" id="2686017"/>
    <lineage>
        <taxon>Bacteria</taxon>
        <taxon>Pseudomonadati</taxon>
        <taxon>Pseudomonadota</taxon>
        <taxon>Betaproteobacteria</taxon>
        <taxon>Neisseriales</taxon>
        <taxon>Neisseriaceae</taxon>
        <taxon>Craterilacuibacter</taxon>
    </lineage>
</organism>
<accession>A0A845BTZ1</accession>
<keyword evidence="2" id="KW-0732">Signal</keyword>
<reference evidence="3 4" key="1">
    <citation type="submission" date="2019-12" db="EMBL/GenBank/DDBJ databases">
        <title>Neisseriaceae gen. nov. sp. Genome sequencing and assembly.</title>
        <authorList>
            <person name="Liu Z."/>
            <person name="Li A."/>
        </authorList>
    </citation>
    <scope>NUCLEOTIDE SEQUENCE [LARGE SCALE GENOMIC DNA]</scope>
    <source>
        <strain evidence="3 4">B2N2-7</strain>
    </source>
</reference>
<gene>
    <name evidence="3" type="ORF">GQF02_03360</name>
</gene>
<proteinExistence type="predicted"/>
<evidence type="ECO:0000256" key="1">
    <source>
        <dbReference type="SAM" id="MobiDB-lite"/>
    </source>
</evidence>
<sequence>MHKRKGTLALLTSSMLGLAAGHTHAAPALAEQVRQMREQMQGWDKERNANNAQLEAQQKRIQQLEQQLGIRQPTPVASPAAGTLATTPQARTVPAAEEGALLPGNTPAVSQKPRDANPASQARVEQIAQTFDVPGVLTPKGQLTLEPALQYSYSASNRVALLGFTIIPAITIGLIDVRRVNRDSWIASVTGRYGLSNRLELEGRLPYVYQSEDAIRRPLATGSSQDEVFNTRGNGIGDLELGLRYQFNQPVDGGPYFIGSLRVKSATGKGPFDVDYITDIDKGIDYPKEQATGSGFWGYQVGASAILPSDPAVLFGSLNYTWNQKYDVNQTRCVRGSDQNLPCRAVQIGEVDPGDVIGLSVGAGIAINEKSSISFSYEHNVVGKTKFNGKTPIDAYRAQIGMFQVGYAYRLSDRSTLNLNIGIGATEDSPDVQIALRMPFNFL</sequence>
<name>A0A845BTZ1_9NEIS</name>
<dbReference type="Proteomes" id="UP000467214">
    <property type="component" value="Unassembled WGS sequence"/>
</dbReference>
<evidence type="ECO:0000313" key="4">
    <source>
        <dbReference type="Proteomes" id="UP000467214"/>
    </source>
</evidence>
<protein>
    <submittedName>
        <fullName evidence="3">Acetate kinase</fullName>
    </submittedName>
</protein>
<feature type="signal peptide" evidence="2">
    <location>
        <begin position="1"/>
        <end position="25"/>
    </location>
</feature>
<keyword evidence="3" id="KW-0418">Kinase</keyword>
<dbReference type="EMBL" id="WSSB01000002">
    <property type="protein sequence ID" value="MXR36013.1"/>
    <property type="molecule type" value="Genomic_DNA"/>
</dbReference>
<keyword evidence="4" id="KW-1185">Reference proteome</keyword>
<dbReference type="GO" id="GO:0016301">
    <property type="term" value="F:kinase activity"/>
    <property type="evidence" value="ECO:0007669"/>
    <property type="project" value="UniProtKB-KW"/>
</dbReference>
<dbReference type="AlphaFoldDB" id="A0A845BTZ1"/>
<evidence type="ECO:0000313" key="3">
    <source>
        <dbReference type="EMBL" id="MXR36013.1"/>
    </source>
</evidence>
<comment type="caution">
    <text evidence="3">The sequence shown here is derived from an EMBL/GenBank/DDBJ whole genome shotgun (WGS) entry which is preliminary data.</text>
</comment>
<evidence type="ECO:0000256" key="2">
    <source>
        <dbReference type="SAM" id="SignalP"/>
    </source>
</evidence>
<keyword evidence="3" id="KW-0808">Transferase</keyword>
<feature type="region of interest" description="Disordered" evidence="1">
    <location>
        <begin position="98"/>
        <end position="122"/>
    </location>
</feature>